<gene>
    <name evidence="2" type="primary">ytrH</name>
    <name evidence="2" type="ORF">JIR001_08230</name>
</gene>
<accession>A0A8D5UFH4</accession>
<dbReference type="AlphaFoldDB" id="A0A8D5UFH4"/>
<dbReference type="Pfam" id="PF14034">
    <property type="entry name" value="Spore_YtrH"/>
    <property type="match status" value="1"/>
</dbReference>
<evidence type="ECO:0000313" key="2">
    <source>
        <dbReference type="EMBL" id="BCU81040.1"/>
    </source>
</evidence>
<organism evidence="2 3">
    <name type="scientific">Polycladomyces abyssicola</name>
    <dbReference type="NCBI Taxonomy" id="1125966"/>
    <lineage>
        <taxon>Bacteria</taxon>
        <taxon>Bacillati</taxon>
        <taxon>Bacillota</taxon>
        <taxon>Bacilli</taxon>
        <taxon>Bacillales</taxon>
        <taxon>Thermoactinomycetaceae</taxon>
        <taxon>Polycladomyces</taxon>
    </lineage>
</organism>
<reference evidence="2" key="1">
    <citation type="journal article" date="2013" name="Int. J. Syst. Evol. Microbiol.">
        <title>Polycladomyces abyssicola gen. nov., sp. nov., a thermophilic filamentous bacterium isolated from hemipelagic sediment.</title>
        <authorList>
            <person name="Tsubouchi T."/>
            <person name="Shimane Y."/>
            <person name="Mori K."/>
            <person name="Usui K."/>
            <person name="Hiraki T."/>
            <person name="Tame A."/>
            <person name="Uematsu K."/>
            <person name="Maruyama T."/>
            <person name="Hatada Y."/>
        </authorList>
    </citation>
    <scope>NUCLEOTIDE SEQUENCE</scope>
    <source>
        <strain evidence="2">JIR-001</strain>
    </source>
</reference>
<feature type="transmembrane region" description="Helical" evidence="1">
    <location>
        <begin position="12"/>
        <end position="38"/>
    </location>
</feature>
<keyword evidence="3" id="KW-1185">Reference proteome</keyword>
<feature type="transmembrane region" description="Helical" evidence="1">
    <location>
        <begin position="92"/>
        <end position="112"/>
    </location>
</feature>
<dbReference type="InterPro" id="IPR025689">
    <property type="entry name" value="Spore_YtrH"/>
</dbReference>
<reference evidence="2" key="2">
    <citation type="journal article" date="2021" name="Microbiol. Resour. Announc.">
        <title>Complete Genome Sequence of Polycladomyces abyssicola JIR-001T, Isolated from Hemipelagic Sediment in Deep Seawater.</title>
        <authorList>
            <person name="Tsubouchi T."/>
            <person name="Kaneko Y."/>
        </authorList>
    </citation>
    <scope>NUCLEOTIDE SEQUENCE</scope>
    <source>
        <strain evidence="2">JIR-001</strain>
    </source>
</reference>
<evidence type="ECO:0000256" key="1">
    <source>
        <dbReference type="SAM" id="Phobius"/>
    </source>
</evidence>
<proteinExistence type="predicted"/>
<sequence>MYQRTGSTVSHFISTTVLDFFIALGVVLGGVLLGGIGAVIGGKPPMDTMLNLAEQLKIWAMVAAIGGTFDAIRTFEVHILEGKLNQVIQQMVFIFSAFIGAHVGTVLIRWLIQGNG</sequence>
<keyword evidence="1" id="KW-0812">Transmembrane</keyword>
<dbReference type="EMBL" id="AP024601">
    <property type="protein sequence ID" value="BCU81040.1"/>
    <property type="molecule type" value="Genomic_DNA"/>
</dbReference>
<keyword evidence="1" id="KW-1133">Transmembrane helix</keyword>
<name>A0A8D5UFH4_9BACL</name>
<evidence type="ECO:0000313" key="3">
    <source>
        <dbReference type="Proteomes" id="UP000677436"/>
    </source>
</evidence>
<keyword evidence="1" id="KW-0472">Membrane</keyword>
<protein>
    <submittedName>
        <fullName evidence="2">Sporulation membrane protein YtrH</fullName>
    </submittedName>
</protein>
<dbReference type="Proteomes" id="UP000677436">
    <property type="component" value="Chromosome"/>
</dbReference>
<dbReference type="KEGG" id="pabs:JIR001_08230"/>